<dbReference type="InterPro" id="IPR058934">
    <property type="entry name" value="YMC020W-like"/>
</dbReference>
<dbReference type="OrthoDB" id="5598028at2759"/>
<proteinExistence type="predicted"/>
<dbReference type="AlphaFoldDB" id="A0A8X7NKN3"/>
<evidence type="ECO:0000259" key="2">
    <source>
        <dbReference type="Pfam" id="PF26147"/>
    </source>
</evidence>
<feature type="compositionally biased region" description="Low complexity" evidence="1">
    <location>
        <begin position="619"/>
        <end position="632"/>
    </location>
</feature>
<dbReference type="PANTHER" id="PTHR47349">
    <property type="entry name" value="CHROMOSOME 8, WHOLE GENOME SHOTGUN SEQUENCE"/>
    <property type="match status" value="1"/>
</dbReference>
<dbReference type="Proteomes" id="UP000590412">
    <property type="component" value="Unassembled WGS sequence"/>
</dbReference>
<dbReference type="EMBL" id="JABWAB010000006">
    <property type="protein sequence ID" value="KAF6048878.1"/>
    <property type="molecule type" value="Genomic_DNA"/>
</dbReference>
<feature type="region of interest" description="Disordered" evidence="1">
    <location>
        <begin position="611"/>
        <end position="632"/>
    </location>
</feature>
<dbReference type="Pfam" id="PF26147">
    <property type="entry name" value="AB_HYDROLASE_YMC0-YMC35"/>
    <property type="match status" value="1"/>
</dbReference>
<dbReference type="PANTHER" id="PTHR47349:SF1">
    <property type="entry name" value="AER328WP"/>
    <property type="match status" value="1"/>
</dbReference>
<comment type="caution">
    <text evidence="3">The sequence shown here is derived from an EMBL/GenBank/DDBJ whole genome shotgun (WGS) entry which is preliminary data.</text>
</comment>
<sequence>MDSQTNTPQEDNNSIRDKHHQKSQDTPKDIVPPEVPIATDVPNSTSRSVLSWLTRSQNNIINNNDISNNSNGNNNNATSSDAVFQDDTIQTNGQMIQNEPHVLATSTDLLVASSGESPLPQTSWYSYYTSFIFPSSGGESPAMEHMPLLQGNLSITKGNDDEDANNGTDGWFGWLFGSKKQTQEDEVSDESSEAYKSAKVVIESSKEECHYTYKSTNEFKTFEMSVDGTPTENLPVLIHTRKHKPVSAHEVYEKTLRVRNNNEAEVPVPGISPRFVDNYREITWKTKTRLLAGDLVCGYDTEHHLYRKKEESALRTGKSLKKIVVISVHNFLPVKLVRALIGEYTGNAIGYAKLATKAIKTWMKQNNPEYQEDEVDIISIALDGQGRASTSVDDALRLLRNYTKELNESDFIYVVGYGTSSPIAINLLAELLSQNHHLCRKRIGVLSMSGNLMGPVSSKFTKIVYRAYTQLENDIVREVFDYSKNDHPLSRKLTESIRFLVDQNVKFTLSSTTSDSFIPLYSSLGIQFDHPNIHRNLYHINTAPFISTVLDISCQMKNLGVFRDHEIIKILSDRLDINNTSRYIFDDEQVYLESLRFALESTKLHKMKPVSIRKQPRGSTMTSSASTSASTATASTTPSIINDLNLLSYNFRGFIQEFVNVKHVNNVTQLKKLLEEYKSWEPNLKTKDVKYCLEALDNFQIEELFI</sequence>
<reference evidence="3" key="1">
    <citation type="submission" date="2020-03" db="EMBL/GenBank/DDBJ databases">
        <title>FDA dAtabase for Regulatory Grade micrObial Sequences (FDA-ARGOS): Supporting development and validation of Infectious Disease Dx tests.</title>
        <authorList>
            <person name="Campos J."/>
            <person name="Goldberg B."/>
            <person name="Tallon L."/>
            <person name="Sadzewicz L."/>
            <person name="Vavikolanu K."/>
            <person name="Mehta A."/>
            <person name="Aluvathingal J."/>
            <person name="Nadendla S."/>
            <person name="Nandy P."/>
            <person name="Geyer C."/>
            <person name="Yan Y."/>
            <person name="Sichtig H."/>
        </authorList>
    </citation>
    <scope>NUCLEOTIDE SEQUENCE [LARGE SCALE GENOMIC DNA]</scope>
    <source>
        <strain evidence="3">FDAARGOS_652</strain>
    </source>
</reference>
<evidence type="ECO:0000313" key="4">
    <source>
        <dbReference type="Proteomes" id="UP000590412"/>
    </source>
</evidence>
<organism evidence="3 4">
    <name type="scientific">Candida parapsilosis</name>
    <name type="common">Yeast</name>
    <dbReference type="NCBI Taxonomy" id="5480"/>
    <lineage>
        <taxon>Eukaryota</taxon>
        <taxon>Fungi</taxon>
        <taxon>Dikarya</taxon>
        <taxon>Ascomycota</taxon>
        <taxon>Saccharomycotina</taxon>
        <taxon>Pichiomycetes</taxon>
        <taxon>Debaryomycetaceae</taxon>
        <taxon>Candida/Lodderomyces clade</taxon>
        <taxon>Candida</taxon>
    </lineage>
</organism>
<gene>
    <name evidence="3" type="ORF">FOB60_004262</name>
</gene>
<name>A0A8X7NKN3_CANPA</name>
<accession>A0A8X7NKN3</accession>
<evidence type="ECO:0000313" key="3">
    <source>
        <dbReference type="EMBL" id="KAF6048878.1"/>
    </source>
</evidence>
<dbReference type="InterPro" id="IPR058933">
    <property type="entry name" value="YMC020W-like_ab_hydrolase"/>
</dbReference>
<feature type="region of interest" description="Disordered" evidence="1">
    <location>
        <begin position="1"/>
        <end position="45"/>
    </location>
</feature>
<feature type="domain" description="YMC020W-like alpha/beta hydrolase" evidence="2">
    <location>
        <begin position="312"/>
        <end position="614"/>
    </location>
</feature>
<protein>
    <recommendedName>
        <fullName evidence="2">YMC020W-like alpha/beta hydrolase domain-containing protein</fullName>
    </recommendedName>
</protein>
<evidence type="ECO:0000256" key="1">
    <source>
        <dbReference type="SAM" id="MobiDB-lite"/>
    </source>
</evidence>
<feature type="compositionally biased region" description="Polar residues" evidence="1">
    <location>
        <begin position="1"/>
        <end position="12"/>
    </location>
</feature>